<keyword evidence="2" id="KW-0255">Endonuclease</keyword>
<gene>
    <name evidence="2" type="ORF">ACFFUV_23415</name>
</gene>
<keyword evidence="2" id="KW-0540">Nuclease</keyword>
<feature type="domain" description="HNH nuclease" evidence="1">
    <location>
        <begin position="2"/>
        <end position="26"/>
    </location>
</feature>
<dbReference type="Pfam" id="PF13392">
    <property type="entry name" value="HNH_3"/>
    <property type="match status" value="1"/>
</dbReference>
<evidence type="ECO:0000313" key="2">
    <source>
        <dbReference type="EMBL" id="MFB9137890.1"/>
    </source>
</evidence>
<sequence>CIDHIDGDRANNHADNLRWVTYMENNNNPITKKRLSENNAKNMQGKKGALHPNSKPVRMMKNGVCLKIYQSIHLAKKDGFSDTLIIRCCKGRMKKHKGYNWEYA</sequence>
<dbReference type="InterPro" id="IPR003615">
    <property type="entry name" value="HNH_nuc"/>
</dbReference>
<dbReference type="InterPro" id="IPR036388">
    <property type="entry name" value="WH-like_DNA-bd_sf"/>
</dbReference>
<protein>
    <submittedName>
        <fullName evidence="2">HNH endonuclease</fullName>
    </submittedName>
</protein>
<organism evidence="2 3">
    <name type="scientific">Vibrio olivae</name>
    <dbReference type="NCBI Taxonomy" id="1243002"/>
    <lineage>
        <taxon>Bacteria</taxon>
        <taxon>Pseudomonadati</taxon>
        <taxon>Pseudomonadota</taxon>
        <taxon>Gammaproteobacteria</taxon>
        <taxon>Vibrionales</taxon>
        <taxon>Vibrionaceae</taxon>
        <taxon>Vibrio</taxon>
    </lineage>
</organism>
<dbReference type="RefSeq" id="WP_390198338.1">
    <property type="nucleotide sequence ID" value="NZ_JBHMEP010000052.1"/>
</dbReference>
<keyword evidence="2" id="KW-0378">Hydrolase</keyword>
<dbReference type="EMBL" id="JBHMEP010000052">
    <property type="protein sequence ID" value="MFB9137890.1"/>
    <property type="molecule type" value="Genomic_DNA"/>
</dbReference>
<reference evidence="2 3" key="1">
    <citation type="submission" date="2024-09" db="EMBL/GenBank/DDBJ databases">
        <authorList>
            <person name="Sun Q."/>
            <person name="Mori K."/>
        </authorList>
    </citation>
    <scope>NUCLEOTIDE SEQUENCE [LARGE SCALE GENOMIC DNA]</scope>
    <source>
        <strain evidence="2 3">CECT 8064</strain>
    </source>
</reference>
<proteinExistence type="predicted"/>
<feature type="non-terminal residue" evidence="2">
    <location>
        <position position="1"/>
    </location>
</feature>
<evidence type="ECO:0000313" key="3">
    <source>
        <dbReference type="Proteomes" id="UP001589645"/>
    </source>
</evidence>
<dbReference type="SUPFAM" id="SSF64496">
    <property type="entry name" value="DNA-binding domain of intron-encoded endonucleases"/>
    <property type="match status" value="1"/>
</dbReference>
<dbReference type="Gene3D" id="3.90.75.20">
    <property type="match status" value="1"/>
</dbReference>
<dbReference type="InterPro" id="IPR044925">
    <property type="entry name" value="His-Me_finger_sf"/>
</dbReference>
<evidence type="ECO:0000259" key="1">
    <source>
        <dbReference type="Pfam" id="PF13392"/>
    </source>
</evidence>
<accession>A0ABV5HV95</accession>
<dbReference type="SUPFAM" id="SSF54060">
    <property type="entry name" value="His-Me finger endonucleases"/>
    <property type="match status" value="1"/>
</dbReference>
<dbReference type="GO" id="GO:0004519">
    <property type="term" value="F:endonuclease activity"/>
    <property type="evidence" value="ECO:0007669"/>
    <property type="project" value="UniProtKB-KW"/>
</dbReference>
<comment type="caution">
    <text evidence="2">The sequence shown here is derived from an EMBL/GenBank/DDBJ whole genome shotgun (WGS) entry which is preliminary data.</text>
</comment>
<name>A0ABV5HV95_9VIBR</name>
<dbReference type="Proteomes" id="UP001589645">
    <property type="component" value="Unassembled WGS sequence"/>
</dbReference>
<dbReference type="Gene3D" id="1.10.10.10">
    <property type="entry name" value="Winged helix-like DNA-binding domain superfamily/Winged helix DNA-binding domain"/>
    <property type="match status" value="1"/>
</dbReference>
<keyword evidence="3" id="KW-1185">Reference proteome</keyword>